<dbReference type="GO" id="GO:1901678">
    <property type="term" value="P:iron coordination entity transport"/>
    <property type="evidence" value="ECO:0007669"/>
    <property type="project" value="UniProtKB-ARBA"/>
</dbReference>
<evidence type="ECO:0000256" key="4">
    <source>
        <dbReference type="ARBA" id="ARBA00022729"/>
    </source>
</evidence>
<feature type="chain" id="PRO_5039148882" evidence="5">
    <location>
        <begin position="31"/>
        <end position="332"/>
    </location>
</feature>
<feature type="signal peptide" evidence="5">
    <location>
        <begin position="1"/>
        <end position="30"/>
    </location>
</feature>
<evidence type="ECO:0000256" key="5">
    <source>
        <dbReference type="SAM" id="SignalP"/>
    </source>
</evidence>
<dbReference type="InterPro" id="IPR002491">
    <property type="entry name" value="ABC_transptr_periplasmic_BD"/>
</dbReference>
<dbReference type="PROSITE" id="PS50983">
    <property type="entry name" value="FE_B12_PBP"/>
    <property type="match status" value="1"/>
</dbReference>
<evidence type="ECO:0000313" key="7">
    <source>
        <dbReference type="EMBL" id="NEW05003.1"/>
    </source>
</evidence>
<dbReference type="AlphaFoldDB" id="A0A6G3ZS22"/>
<keyword evidence="3" id="KW-0813">Transport</keyword>
<dbReference type="SUPFAM" id="SSF53807">
    <property type="entry name" value="Helical backbone' metal receptor"/>
    <property type="match status" value="1"/>
</dbReference>
<dbReference type="EMBL" id="JAAIKC010000001">
    <property type="protein sequence ID" value="NEW05003.1"/>
    <property type="molecule type" value="Genomic_DNA"/>
</dbReference>
<dbReference type="InterPro" id="IPR051313">
    <property type="entry name" value="Bact_iron-sidero_bind"/>
</dbReference>
<feature type="domain" description="Fe/B12 periplasmic-binding" evidence="6">
    <location>
        <begin position="75"/>
        <end position="330"/>
    </location>
</feature>
<dbReference type="CDD" id="cd01146">
    <property type="entry name" value="FhuD"/>
    <property type="match status" value="1"/>
</dbReference>
<sequence length="332" mass="35228">MLVKSKGLSVFVSASVMGALLLTGCGSKSATTPSAATTSAASTSTAVVSASPAAAQAKAIKHIWGETPIQGVPTKPIALDFFIVDMLVSLGISPTGIAGTGATRVPAYIKDKVTSFTDVGERKAPNLEVISSVKPDLIIANPERAKMIKGDLEKIAPSIALSDKTYQVILDDVDLLGGIFNKQEQAKKVRADLEKKISDAKGKVKNQPTVLVVGAFDDEMTVWVKKSFPSSLLNDIGFNYAFAGEKEKSEGTADIATMTVEKLVELNPDVVFIYGDSVDKVKTNPLFKNSKASKENHVFVVEQDLWARARGPIAAGLMIDQAVNFVNGEAKK</sequence>
<gene>
    <name evidence="7" type="ORF">GK047_03085</name>
</gene>
<comment type="similarity">
    <text evidence="2">Belongs to the bacterial solute-binding protein 8 family.</text>
</comment>
<dbReference type="Gene3D" id="3.40.50.1980">
    <property type="entry name" value="Nitrogenase molybdenum iron protein domain"/>
    <property type="match status" value="2"/>
</dbReference>
<dbReference type="GO" id="GO:0030288">
    <property type="term" value="C:outer membrane-bounded periplasmic space"/>
    <property type="evidence" value="ECO:0007669"/>
    <property type="project" value="TreeGrafter"/>
</dbReference>
<proteinExistence type="inferred from homology"/>
<comment type="caution">
    <text evidence="7">The sequence shown here is derived from an EMBL/GenBank/DDBJ whole genome shotgun (WGS) entry which is preliminary data.</text>
</comment>
<reference evidence="7" key="1">
    <citation type="submission" date="2020-02" db="EMBL/GenBank/DDBJ databases">
        <authorList>
            <person name="Shen X.-R."/>
            <person name="Zhang Y.-X."/>
        </authorList>
    </citation>
    <scope>NUCLEOTIDE SEQUENCE</scope>
    <source>
        <strain evidence="7">SYP-B3998</strain>
    </source>
</reference>
<evidence type="ECO:0000256" key="3">
    <source>
        <dbReference type="ARBA" id="ARBA00022448"/>
    </source>
</evidence>
<evidence type="ECO:0000256" key="1">
    <source>
        <dbReference type="ARBA" id="ARBA00004196"/>
    </source>
</evidence>
<evidence type="ECO:0000256" key="2">
    <source>
        <dbReference type="ARBA" id="ARBA00008814"/>
    </source>
</evidence>
<name>A0A6G3ZS22_9BACL</name>
<dbReference type="PANTHER" id="PTHR30532:SF1">
    <property type="entry name" value="IRON(3+)-HYDROXAMATE-BINDING PROTEIN FHUD"/>
    <property type="match status" value="1"/>
</dbReference>
<dbReference type="Pfam" id="PF01497">
    <property type="entry name" value="Peripla_BP_2"/>
    <property type="match status" value="1"/>
</dbReference>
<dbReference type="PANTHER" id="PTHR30532">
    <property type="entry name" value="IRON III DICITRATE-BINDING PERIPLASMIC PROTEIN"/>
    <property type="match status" value="1"/>
</dbReference>
<organism evidence="7">
    <name type="scientific">Paenibacillus sp. SYP-B3998</name>
    <dbReference type="NCBI Taxonomy" id="2678564"/>
    <lineage>
        <taxon>Bacteria</taxon>
        <taxon>Bacillati</taxon>
        <taxon>Bacillota</taxon>
        <taxon>Bacilli</taxon>
        <taxon>Bacillales</taxon>
        <taxon>Paenibacillaceae</taxon>
        <taxon>Paenibacillus</taxon>
    </lineage>
</organism>
<dbReference type="RefSeq" id="WP_163940966.1">
    <property type="nucleotide sequence ID" value="NZ_JAAIKC010000001.1"/>
</dbReference>
<comment type="subcellular location">
    <subcellularLocation>
        <location evidence="1">Cell envelope</location>
    </subcellularLocation>
</comment>
<dbReference type="PROSITE" id="PS51257">
    <property type="entry name" value="PROKAR_LIPOPROTEIN"/>
    <property type="match status" value="1"/>
</dbReference>
<accession>A0A6G3ZS22</accession>
<protein>
    <submittedName>
        <fullName evidence="7">Iron-siderophore ABC transporter substrate-binding protein</fullName>
    </submittedName>
</protein>
<keyword evidence="4 5" id="KW-0732">Signal</keyword>
<evidence type="ECO:0000259" key="6">
    <source>
        <dbReference type="PROSITE" id="PS50983"/>
    </source>
</evidence>